<dbReference type="STRING" id="39966.A0A369J526"/>
<evidence type="ECO:0000313" key="2">
    <source>
        <dbReference type="EMBL" id="RDB17058.1"/>
    </source>
</evidence>
<comment type="caution">
    <text evidence="2">The sequence shown here is derived from an EMBL/GenBank/DDBJ whole genome shotgun (WGS) entry which is preliminary data.</text>
</comment>
<feature type="compositionally biased region" description="Low complexity" evidence="1">
    <location>
        <begin position="380"/>
        <end position="390"/>
    </location>
</feature>
<gene>
    <name evidence="2" type="ORF">Hypma_001775</name>
</gene>
<dbReference type="Proteomes" id="UP000076154">
    <property type="component" value="Unassembled WGS sequence"/>
</dbReference>
<dbReference type="InParanoid" id="A0A369J526"/>
<feature type="compositionally biased region" description="Basic and acidic residues" evidence="1">
    <location>
        <begin position="356"/>
        <end position="366"/>
    </location>
</feature>
<feature type="compositionally biased region" description="Low complexity" evidence="1">
    <location>
        <begin position="211"/>
        <end position="228"/>
    </location>
</feature>
<evidence type="ECO:0000313" key="3">
    <source>
        <dbReference type="Proteomes" id="UP000076154"/>
    </source>
</evidence>
<proteinExistence type="predicted"/>
<dbReference type="OrthoDB" id="3235325at2759"/>
<dbReference type="SUPFAM" id="SSF101967">
    <property type="entry name" value="Adhesin YadA, collagen-binding domain"/>
    <property type="match status" value="1"/>
</dbReference>
<name>A0A369J526_HYPMA</name>
<organism evidence="2 3">
    <name type="scientific">Hypsizygus marmoreus</name>
    <name type="common">White beech mushroom</name>
    <name type="synonym">Agaricus marmoreus</name>
    <dbReference type="NCBI Taxonomy" id="39966"/>
    <lineage>
        <taxon>Eukaryota</taxon>
        <taxon>Fungi</taxon>
        <taxon>Dikarya</taxon>
        <taxon>Basidiomycota</taxon>
        <taxon>Agaricomycotina</taxon>
        <taxon>Agaricomycetes</taxon>
        <taxon>Agaricomycetidae</taxon>
        <taxon>Agaricales</taxon>
        <taxon>Tricholomatineae</taxon>
        <taxon>Lyophyllaceae</taxon>
        <taxon>Hypsizygus</taxon>
    </lineage>
</organism>
<evidence type="ECO:0000256" key="1">
    <source>
        <dbReference type="SAM" id="MobiDB-lite"/>
    </source>
</evidence>
<dbReference type="InterPro" id="IPR011049">
    <property type="entry name" value="Serralysin-like_metalloprot_C"/>
</dbReference>
<feature type="region of interest" description="Disordered" evidence="1">
    <location>
        <begin position="328"/>
        <end position="429"/>
    </location>
</feature>
<reference evidence="2" key="1">
    <citation type="submission" date="2018-04" db="EMBL/GenBank/DDBJ databases">
        <title>Whole genome sequencing of Hypsizygus marmoreus.</title>
        <authorList>
            <person name="Choi I.-G."/>
            <person name="Min B."/>
            <person name="Kim J.-G."/>
            <person name="Kim S."/>
            <person name="Oh Y.-L."/>
            <person name="Kong W.-S."/>
            <person name="Park H."/>
            <person name="Jeong J."/>
            <person name="Song E.-S."/>
        </authorList>
    </citation>
    <scope>NUCLEOTIDE SEQUENCE [LARGE SCALE GENOMIC DNA]</scope>
    <source>
        <strain evidence="2">51987-8</strain>
    </source>
</reference>
<feature type="compositionally biased region" description="Low complexity" evidence="1">
    <location>
        <begin position="344"/>
        <end position="355"/>
    </location>
</feature>
<feature type="compositionally biased region" description="Polar residues" evidence="1">
    <location>
        <begin position="397"/>
        <end position="410"/>
    </location>
</feature>
<dbReference type="AlphaFoldDB" id="A0A369J526"/>
<keyword evidence="3" id="KW-1185">Reference proteome</keyword>
<dbReference type="EMBL" id="LUEZ02000113">
    <property type="protein sequence ID" value="RDB17058.1"/>
    <property type="molecule type" value="Genomic_DNA"/>
</dbReference>
<protein>
    <submittedName>
        <fullName evidence="2">Uncharacterized protein</fullName>
    </submittedName>
</protein>
<sequence>MLRDVQTELTLTIRNSQTTLLSAIENLTNLTPAPSSKASHTSQLPVPSRNQSDLPGIKFWTKKDYLAIRNTRGSSTGFKASDEDSNKMSWYVETEDGNPASKDMIETIRAFAQTIWQYLLDNSLHPRTWTEVNLVAHNYYEHHMCERFPQLSYGANNWKAHMIATDNYPSWYGKHVGRTSKVKNEPIPSKILKRSPSPATHDDRGKKKARTTTAPRTTATGGGTTAMALGTTTMAGGTTTTGGGTTVVASGATAAASGMTTTAGGATATASGTTTTASGTTATASGTTTMAGGTTAMASGTTTTTTIAGGTTMASEMTATAGTTAMLRNDDDGFRNDDDGFRNDGGSWRNNGDGFRNNDDGFRNNDDTSGIDNDTSRNATTPPGTTLTPPEVMPTTLDETTTHPEATPTQDLCAEEQGSRGAFKPKDPL</sequence>
<feature type="compositionally biased region" description="Basic and acidic residues" evidence="1">
    <location>
        <begin position="328"/>
        <end position="342"/>
    </location>
</feature>
<feature type="compositionally biased region" description="Polar residues" evidence="1">
    <location>
        <begin position="368"/>
        <end position="379"/>
    </location>
</feature>
<feature type="region of interest" description="Disordered" evidence="1">
    <location>
        <begin position="182"/>
        <end position="228"/>
    </location>
</feature>
<accession>A0A369J526</accession>